<dbReference type="EMBL" id="NUWN01000037">
    <property type="protein sequence ID" value="PFK42660.1"/>
    <property type="molecule type" value="Genomic_DNA"/>
</dbReference>
<accession>A0A2B1J062</accession>
<dbReference type="PROSITE" id="PS51819">
    <property type="entry name" value="VOC"/>
    <property type="match status" value="1"/>
</dbReference>
<dbReference type="InterPro" id="IPR029068">
    <property type="entry name" value="Glyas_Bleomycin-R_OHBP_Dase"/>
</dbReference>
<dbReference type="Proteomes" id="UP000242656">
    <property type="component" value="Unassembled WGS sequence"/>
</dbReference>
<organism evidence="2 5">
    <name type="scientific">Bacillus cereus</name>
    <dbReference type="NCBI Taxonomy" id="1396"/>
    <lineage>
        <taxon>Bacteria</taxon>
        <taxon>Bacillati</taxon>
        <taxon>Bacillota</taxon>
        <taxon>Bacilli</taxon>
        <taxon>Bacillales</taxon>
        <taxon>Bacillaceae</taxon>
        <taxon>Bacillus</taxon>
        <taxon>Bacillus cereus group</taxon>
    </lineage>
</organism>
<dbReference type="RefSeq" id="WP_098359224.1">
    <property type="nucleotide sequence ID" value="NZ_NTUG01000011.1"/>
</dbReference>
<dbReference type="SUPFAM" id="SSF54593">
    <property type="entry name" value="Glyoxalase/Bleomycin resistance protein/Dihydroxybiphenyl dioxygenase"/>
    <property type="match status" value="1"/>
</dbReference>
<reference evidence="4 5" key="1">
    <citation type="submission" date="2017-09" db="EMBL/GenBank/DDBJ databases">
        <title>Large-scale bioinformatics analysis of Bacillus genomes uncovers conserved roles of natural products in bacterial physiology.</title>
        <authorList>
            <consortium name="Agbiome Team Llc"/>
            <person name="Bleich R.M."/>
            <person name="Grubbs K.J."/>
            <person name="Santa Maria K.C."/>
            <person name="Allen S.E."/>
            <person name="Farag S."/>
            <person name="Shank E.A."/>
            <person name="Bowers A."/>
        </authorList>
    </citation>
    <scope>NUCLEOTIDE SEQUENCE [LARGE SCALE GENOMIC DNA]</scope>
    <source>
        <strain evidence="3 4">AFS067272</strain>
        <strain evidence="2 5">AFS083043</strain>
    </source>
</reference>
<dbReference type="InterPro" id="IPR037523">
    <property type="entry name" value="VOC_core"/>
</dbReference>
<comment type="caution">
    <text evidence="2">The sequence shown here is derived from an EMBL/GenBank/DDBJ whole genome shotgun (WGS) entry which is preliminary data.</text>
</comment>
<evidence type="ECO:0000259" key="1">
    <source>
        <dbReference type="PROSITE" id="PS51819"/>
    </source>
</evidence>
<dbReference type="Gene3D" id="3.10.180.10">
    <property type="entry name" value="2,3-Dihydroxybiphenyl 1,2-Dioxygenase, domain 1"/>
    <property type="match status" value="1"/>
</dbReference>
<name>A0A2B1J062_BACCE</name>
<dbReference type="OrthoDB" id="9813630at2"/>
<evidence type="ECO:0000313" key="4">
    <source>
        <dbReference type="Proteomes" id="UP000226357"/>
    </source>
</evidence>
<dbReference type="CDD" id="cd07245">
    <property type="entry name" value="VOC_like"/>
    <property type="match status" value="1"/>
</dbReference>
<dbReference type="AlphaFoldDB" id="A0A2B1J062"/>
<dbReference type="Pfam" id="PF00903">
    <property type="entry name" value="Glyoxalase"/>
    <property type="match status" value="1"/>
</dbReference>
<evidence type="ECO:0000313" key="5">
    <source>
        <dbReference type="Proteomes" id="UP000242656"/>
    </source>
</evidence>
<dbReference type="InterPro" id="IPR004360">
    <property type="entry name" value="Glyas_Fos-R_dOase_dom"/>
</dbReference>
<sequence>MTTYIQGIDHVQVAAPAGCEEEARAFYGHKIGLEEIPKPEELRKRGGCWFRCGNQEIHIGVEKPFSPAKKAHPAFYVHRIDEFKQGLIEQGIQVIDDHARPDVSRFYVFDPFGNRLEFMENKVKL</sequence>
<feature type="domain" description="VOC" evidence="1">
    <location>
        <begin position="7"/>
        <end position="121"/>
    </location>
</feature>
<evidence type="ECO:0000313" key="3">
    <source>
        <dbReference type="EMBL" id="PFR99153.1"/>
    </source>
</evidence>
<protein>
    <submittedName>
        <fullName evidence="2">Glyoxalase</fullName>
    </submittedName>
</protein>
<dbReference type="PANTHER" id="PTHR39175">
    <property type="entry name" value="FAMILY PROTEIN, PUTATIVE (AFU_ORTHOLOGUE AFUA_3G15060)-RELATED"/>
    <property type="match status" value="1"/>
</dbReference>
<dbReference type="Proteomes" id="UP000226357">
    <property type="component" value="Unassembled WGS sequence"/>
</dbReference>
<gene>
    <name evidence="2" type="ORF">COI93_11440</name>
    <name evidence="3" type="ORF">COK38_17040</name>
</gene>
<proteinExistence type="predicted"/>
<dbReference type="EMBL" id="NVBO01000144">
    <property type="protein sequence ID" value="PFR99153.1"/>
    <property type="molecule type" value="Genomic_DNA"/>
</dbReference>
<dbReference type="PANTHER" id="PTHR39175:SF1">
    <property type="entry name" value="FAMILY PROTEIN, PUTATIVE (AFU_ORTHOLOGUE AFUA_3G15060)-RELATED"/>
    <property type="match status" value="1"/>
</dbReference>
<evidence type="ECO:0000313" key="2">
    <source>
        <dbReference type="EMBL" id="PFK42660.1"/>
    </source>
</evidence>